<dbReference type="NCBIfam" id="TIGR00035">
    <property type="entry name" value="asp_race"/>
    <property type="match status" value="1"/>
</dbReference>
<accession>A0A3E2NDD6</accession>
<dbReference type="EMBL" id="QOHO01000029">
    <property type="protein sequence ID" value="RFZ79039.1"/>
    <property type="molecule type" value="Genomic_DNA"/>
</dbReference>
<dbReference type="OrthoDB" id="9803739at2"/>
<dbReference type="InterPro" id="IPR001920">
    <property type="entry name" value="Asp/Glu_race"/>
</dbReference>
<dbReference type="InterPro" id="IPR033134">
    <property type="entry name" value="Asp/Glu_racemase_AS_2"/>
</dbReference>
<evidence type="ECO:0000313" key="5">
    <source>
        <dbReference type="Proteomes" id="UP000260680"/>
    </source>
</evidence>
<reference evidence="4 5" key="1">
    <citation type="submission" date="2018-07" db="EMBL/GenBank/DDBJ databases">
        <title>New species, Clostridium PI-S10-A1B.</title>
        <authorList>
            <person name="Krishna G."/>
            <person name="Summeta K."/>
            <person name="Shikha S."/>
            <person name="Prabhu P.B."/>
            <person name="Suresh K."/>
        </authorList>
    </citation>
    <scope>NUCLEOTIDE SEQUENCE [LARGE SCALE GENOMIC DNA]</scope>
    <source>
        <strain evidence="4 5">PI-S10-A1B</strain>
    </source>
</reference>
<dbReference type="SUPFAM" id="SSF53681">
    <property type="entry name" value="Aspartate/glutamate racemase"/>
    <property type="match status" value="2"/>
</dbReference>
<dbReference type="InterPro" id="IPR015942">
    <property type="entry name" value="Asp/Glu/hydantoin_racemase"/>
</dbReference>
<dbReference type="Proteomes" id="UP001419084">
    <property type="component" value="Unassembled WGS sequence"/>
</dbReference>
<dbReference type="EMBL" id="BRPJ01000032">
    <property type="protein sequence ID" value="GLB29915.1"/>
    <property type="molecule type" value="Genomic_DNA"/>
</dbReference>
<keyword evidence="2 4" id="KW-0413">Isomerase</keyword>
<dbReference type="RefSeq" id="WP_117416975.1">
    <property type="nucleotide sequence ID" value="NZ_BRPJ01000032.1"/>
</dbReference>
<keyword evidence="6" id="KW-1185">Reference proteome</keyword>
<dbReference type="AlphaFoldDB" id="A0A3E2NDD6"/>
<protein>
    <submittedName>
        <fullName evidence="3 4">Racemase</fullName>
        <ecNumber evidence="4">5.1.1.-</ecNumber>
    </submittedName>
</protein>
<dbReference type="EC" id="5.1.1.-" evidence="4"/>
<comment type="caution">
    <text evidence="4">The sequence shown here is derived from an EMBL/GenBank/DDBJ whole genome shotgun (WGS) entry which is preliminary data.</text>
</comment>
<sequence>MKKLGLIGGMGPESTIPYYRDIVYGIKQRVGKDYYPQLTIESVNVFKVLKLCRENRHEELTNYLLEAINNLERSGAEIAALSANTPHIVFDRLKEQTSIPLISIIEATCREAEHRGFKKIGLLGTIFTMTGDFYKKPFYEKNIEIVVPSSLSMEFINEKITKELELGIVKEETRKSFQKIIMQMKDENNIQAVILGCTELPLILNDEVSSVPCLDTMQIHIASIINAILG</sequence>
<dbReference type="PANTHER" id="PTHR21198">
    <property type="entry name" value="GLUTAMATE RACEMASE"/>
    <property type="match status" value="1"/>
</dbReference>
<dbReference type="GO" id="GO:0047661">
    <property type="term" value="F:amino-acid racemase activity"/>
    <property type="evidence" value="ECO:0007669"/>
    <property type="project" value="InterPro"/>
</dbReference>
<dbReference type="PANTHER" id="PTHR21198:SF7">
    <property type="entry name" value="ASPARTATE-GLUTAMATE RACEMASE FAMILY"/>
    <property type="match status" value="1"/>
</dbReference>
<name>A0A3E2NDD6_9FIRM</name>
<proteinExistence type="inferred from homology"/>
<evidence type="ECO:0000313" key="6">
    <source>
        <dbReference type="Proteomes" id="UP001419084"/>
    </source>
</evidence>
<evidence type="ECO:0000313" key="3">
    <source>
        <dbReference type="EMBL" id="GLB29915.1"/>
    </source>
</evidence>
<evidence type="ECO:0000256" key="1">
    <source>
        <dbReference type="ARBA" id="ARBA00007847"/>
    </source>
</evidence>
<dbReference type="Pfam" id="PF01177">
    <property type="entry name" value="Asp_Glu_race"/>
    <property type="match status" value="1"/>
</dbReference>
<gene>
    <name evidence="4" type="ORF">DS742_10605</name>
    <name evidence="3" type="ORF">LAD12857_18380</name>
</gene>
<organism evidence="4 5">
    <name type="scientific">Lacrimispora amygdalina</name>
    <dbReference type="NCBI Taxonomy" id="253257"/>
    <lineage>
        <taxon>Bacteria</taxon>
        <taxon>Bacillati</taxon>
        <taxon>Bacillota</taxon>
        <taxon>Clostridia</taxon>
        <taxon>Lachnospirales</taxon>
        <taxon>Lachnospiraceae</taxon>
        <taxon>Lacrimispora</taxon>
    </lineage>
</organism>
<dbReference type="Gene3D" id="3.40.50.1860">
    <property type="match status" value="2"/>
</dbReference>
<reference evidence="3 6" key="2">
    <citation type="journal article" date="2024" name="Int. J. Syst. Evol. Microbiol.">
        <title>Lacrimispora brassicae sp. nov. isolated from fermented cabbage, and proposal of Clostridium indicum Gundawar et al. 2019 and Clostridium methoxybenzovorans Mechichi et al. 1999 as heterotypic synonyms of Lacrimispora amygdalina (Parshina et al. 2003) Haas and Blanchard 2020 and Lacrimispora indolis (McClung and McCoy 1957) Haas and Blanchard 2020, respectively.</title>
        <authorList>
            <person name="Kobayashi H."/>
            <person name="Tanizawa Y."/>
            <person name="Sakamoto M."/>
            <person name="Ohkuma M."/>
            <person name="Tohno M."/>
        </authorList>
    </citation>
    <scope>NUCLEOTIDE SEQUENCE [LARGE SCALE GENOMIC DNA]</scope>
    <source>
        <strain evidence="3 6">DSM 12857</strain>
    </source>
</reference>
<evidence type="ECO:0000313" key="4">
    <source>
        <dbReference type="EMBL" id="RFZ79039.1"/>
    </source>
</evidence>
<dbReference type="PROSITE" id="PS00924">
    <property type="entry name" value="ASP_GLU_RACEMASE_2"/>
    <property type="match status" value="1"/>
</dbReference>
<dbReference type="InterPro" id="IPR004380">
    <property type="entry name" value="Asp_race"/>
</dbReference>
<dbReference type="Proteomes" id="UP000260680">
    <property type="component" value="Unassembled WGS sequence"/>
</dbReference>
<comment type="similarity">
    <text evidence="1">Belongs to the aspartate/glutamate racemases family.</text>
</comment>
<evidence type="ECO:0000256" key="2">
    <source>
        <dbReference type="ARBA" id="ARBA00023235"/>
    </source>
</evidence>